<dbReference type="Pfam" id="PF05618">
    <property type="entry name" value="Zn_protease"/>
    <property type="match status" value="1"/>
</dbReference>
<evidence type="ECO:0000256" key="1">
    <source>
        <dbReference type="SAM" id="SignalP"/>
    </source>
</evidence>
<dbReference type="Gene3D" id="2.40.70.10">
    <property type="entry name" value="Acid Proteases"/>
    <property type="match status" value="1"/>
</dbReference>
<dbReference type="Proteomes" id="UP000184268">
    <property type="component" value="Unassembled WGS sequence"/>
</dbReference>
<evidence type="ECO:0000313" key="3">
    <source>
        <dbReference type="EMBL" id="SHG97923.1"/>
    </source>
</evidence>
<evidence type="ECO:0000313" key="4">
    <source>
        <dbReference type="Proteomes" id="UP000184268"/>
    </source>
</evidence>
<dbReference type="STRING" id="299255.SAMN02745129_1324"/>
<dbReference type="AlphaFoldDB" id="A0A1M5P9L0"/>
<proteinExistence type="predicted"/>
<dbReference type="OrthoDB" id="5819749at2"/>
<evidence type="ECO:0000259" key="2">
    <source>
        <dbReference type="Pfam" id="PF05618"/>
    </source>
</evidence>
<dbReference type="SUPFAM" id="SSF50630">
    <property type="entry name" value="Acid proteases"/>
    <property type="match status" value="1"/>
</dbReference>
<accession>A0A1M5P9L0</accession>
<dbReference type="InterPro" id="IPR021109">
    <property type="entry name" value="Peptidase_aspartic_dom_sf"/>
</dbReference>
<dbReference type="EMBL" id="FQXG01000001">
    <property type="protein sequence ID" value="SHG97923.1"/>
    <property type="molecule type" value="Genomic_DNA"/>
</dbReference>
<dbReference type="PANTHER" id="PTHR38037:SF2">
    <property type="entry name" value="ATP-DEPENDENT ZINC PROTEASE DOMAIN-CONTAINING PROTEIN-RELATED"/>
    <property type="match status" value="1"/>
</dbReference>
<sequence>MKSVFGAVLALTLGASAVAADYKQVIGPVARLNVIEADLEMMARIDTGASKTSIHAEQMEVLGGNLEDWDDNIGKTLRFVTQDISGEPVTIEAPIAKVSHIRNSQGSEDRYVVPLRIGPKGQEKEVLVTLKDRTPMTYKLLIGRNWLKGDFLVDVELPKEK</sequence>
<reference evidence="3 4" key="1">
    <citation type="submission" date="2016-11" db="EMBL/GenBank/DDBJ databases">
        <authorList>
            <person name="Jaros S."/>
            <person name="Januszkiewicz K."/>
            <person name="Wedrychowicz H."/>
        </authorList>
    </citation>
    <scope>NUCLEOTIDE SEQUENCE [LARGE SCALE GENOMIC DNA]</scope>
    <source>
        <strain evidence="3 4">DSM 16917</strain>
    </source>
</reference>
<keyword evidence="1" id="KW-0732">Signal</keyword>
<protein>
    <submittedName>
        <fullName evidence="3">Uncharacterized conserved protein</fullName>
    </submittedName>
</protein>
<feature type="signal peptide" evidence="1">
    <location>
        <begin position="1"/>
        <end position="19"/>
    </location>
</feature>
<dbReference type="PANTHER" id="PTHR38037">
    <property type="entry name" value="ZN_PROTEASE DOMAIN-CONTAINING PROTEIN"/>
    <property type="match status" value="1"/>
</dbReference>
<dbReference type="RefSeq" id="WP_067658755.1">
    <property type="nucleotide sequence ID" value="NZ_FQXG01000001.1"/>
</dbReference>
<feature type="chain" id="PRO_5009912880" evidence="1">
    <location>
        <begin position="20"/>
        <end position="161"/>
    </location>
</feature>
<organism evidence="3 4">
    <name type="scientific">Ferrimonas marina</name>
    <dbReference type="NCBI Taxonomy" id="299255"/>
    <lineage>
        <taxon>Bacteria</taxon>
        <taxon>Pseudomonadati</taxon>
        <taxon>Pseudomonadota</taxon>
        <taxon>Gammaproteobacteria</taxon>
        <taxon>Alteromonadales</taxon>
        <taxon>Ferrimonadaceae</taxon>
        <taxon>Ferrimonas</taxon>
    </lineage>
</organism>
<dbReference type="InterPro" id="IPR008503">
    <property type="entry name" value="Asp_endopeptidase"/>
</dbReference>
<keyword evidence="4" id="KW-1185">Reference proteome</keyword>
<gene>
    <name evidence="3" type="ORF">SAMN02745129_1324</name>
</gene>
<name>A0A1M5P9L0_9GAMM</name>
<feature type="domain" description="Retropepsin-like aspartic endopeptidase" evidence="2">
    <location>
        <begin position="33"/>
        <end position="156"/>
    </location>
</feature>